<keyword evidence="6" id="KW-0408">Iron</keyword>
<accession>A0A549SNK7</accession>
<dbReference type="SUPFAM" id="SSF56935">
    <property type="entry name" value="Porins"/>
    <property type="match status" value="1"/>
</dbReference>
<keyword evidence="4" id="KW-0410">Iron transport</keyword>
<keyword evidence="5 11" id="KW-0812">Transmembrane</keyword>
<feature type="domain" description="TonB-dependent receptor-like beta-barrel" evidence="13">
    <location>
        <begin position="269"/>
        <end position="742"/>
    </location>
</feature>
<dbReference type="Pfam" id="PF07715">
    <property type="entry name" value="Plug"/>
    <property type="match status" value="1"/>
</dbReference>
<evidence type="ECO:0000313" key="16">
    <source>
        <dbReference type="Proteomes" id="UP000316781"/>
    </source>
</evidence>
<dbReference type="Gene3D" id="2.40.170.20">
    <property type="entry name" value="TonB-dependent receptor, beta-barrel domain"/>
    <property type="match status" value="1"/>
</dbReference>
<keyword evidence="2 11" id="KW-0813">Transport</keyword>
<evidence type="ECO:0000256" key="5">
    <source>
        <dbReference type="ARBA" id="ARBA00022692"/>
    </source>
</evidence>
<evidence type="ECO:0000256" key="2">
    <source>
        <dbReference type="ARBA" id="ARBA00022448"/>
    </source>
</evidence>
<evidence type="ECO:0000259" key="13">
    <source>
        <dbReference type="Pfam" id="PF00593"/>
    </source>
</evidence>
<evidence type="ECO:0000256" key="6">
    <source>
        <dbReference type="ARBA" id="ARBA00023004"/>
    </source>
</evidence>
<evidence type="ECO:0000256" key="9">
    <source>
        <dbReference type="ARBA" id="ARBA00023136"/>
    </source>
</evidence>
<name>A0A549SNK7_METSR</name>
<dbReference type="PROSITE" id="PS52016">
    <property type="entry name" value="TONB_DEPENDENT_REC_3"/>
    <property type="match status" value="1"/>
</dbReference>
<evidence type="ECO:0000256" key="8">
    <source>
        <dbReference type="ARBA" id="ARBA00023077"/>
    </source>
</evidence>
<dbReference type="InterPro" id="IPR012910">
    <property type="entry name" value="Plug_dom"/>
</dbReference>
<dbReference type="PANTHER" id="PTHR32552:SF81">
    <property type="entry name" value="TONB-DEPENDENT OUTER MEMBRANE RECEPTOR"/>
    <property type="match status" value="1"/>
</dbReference>
<evidence type="ECO:0000256" key="12">
    <source>
        <dbReference type="RuleBase" id="RU003357"/>
    </source>
</evidence>
<evidence type="ECO:0000256" key="11">
    <source>
        <dbReference type="PROSITE-ProRule" id="PRU01360"/>
    </source>
</evidence>
<dbReference type="GO" id="GO:0006826">
    <property type="term" value="P:iron ion transport"/>
    <property type="evidence" value="ECO:0007669"/>
    <property type="project" value="UniProtKB-KW"/>
</dbReference>
<keyword evidence="8 12" id="KW-0798">TonB box</keyword>
<gene>
    <name evidence="15" type="ORF">FM996_14495</name>
</gene>
<protein>
    <submittedName>
        <fullName evidence="15">TonB-dependent receptor</fullName>
    </submittedName>
</protein>
<comment type="similarity">
    <text evidence="11 12">Belongs to the TonB-dependent receptor family.</text>
</comment>
<keyword evidence="7" id="KW-0406">Ion transport</keyword>
<evidence type="ECO:0000256" key="1">
    <source>
        <dbReference type="ARBA" id="ARBA00004571"/>
    </source>
</evidence>
<dbReference type="Proteomes" id="UP000316781">
    <property type="component" value="Unassembled WGS sequence"/>
</dbReference>
<dbReference type="PANTHER" id="PTHR32552">
    <property type="entry name" value="FERRICHROME IRON RECEPTOR-RELATED"/>
    <property type="match status" value="1"/>
</dbReference>
<keyword evidence="15" id="KW-0675">Receptor</keyword>
<feature type="domain" description="TonB-dependent receptor plug" evidence="14">
    <location>
        <begin position="66"/>
        <end position="173"/>
    </location>
</feature>
<keyword evidence="9 11" id="KW-0472">Membrane</keyword>
<evidence type="ECO:0000259" key="14">
    <source>
        <dbReference type="Pfam" id="PF07715"/>
    </source>
</evidence>
<evidence type="ECO:0000313" key="15">
    <source>
        <dbReference type="EMBL" id="TRL31188.1"/>
    </source>
</evidence>
<dbReference type="InterPro" id="IPR039426">
    <property type="entry name" value="TonB-dep_rcpt-like"/>
</dbReference>
<keyword evidence="10 11" id="KW-0998">Cell outer membrane</keyword>
<evidence type="ECO:0000256" key="3">
    <source>
        <dbReference type="ARBA" id="ARBA00022452"/>
    </source>
</evidence>
<dbReference type="InterPro" id="IPR000531">
    <property type="entry name" value="Beta-barrel_TonB"/>
</dbReference>
<keyword evidence="3 11" id="KW-1134">Transmembrane beta strand</keyword>
<evidence type="ECO:0000256" key="7">
    <source>
        <dbReference type="ARBA" id="ARBA00023065"/>
    </source>
</evidence>
<organism evidence="15 16">
    <name type="scientific">Methylosinus sporium</name>
    <dbReference type="NCBI Taxonomy" id="428"/>
    <lineage>
        <taxon>Bacteria</taxon>
        <taxon>Pseudomonadati</taxon>
        <taxon>Pseudomonadota</taxon>
        <taxon>Alphaproteobacteria</taxon>
        <taxon>Hyphomicrobiales</taxon>
        <taxon>Methylocystaceae</taxon>
        <taxon>Methylosinus</taxon>
    </lineage>
</organism>
<evidence type="ECO:0000256" key="10">
    <source>
        <dbReference type="ARBA" id="ARBA00023237"/>
    </source>
</evidence>
<proteinExistence type="inferred from homology"/>
<evidence type="ECO:0000256" key="4">
    <source>
        <dbReference type="ARBA" id="ARBA00022496"/>
    </source>
</evidence>
<sequence length="786" mass="87579">MQKTVRVPTSKESVMRLRRNGRKWVAAGFGLLFVDASSTCAEPRAASEQTVVPDVVVGSSGRGPDVQKTPAAVTRFDSRKIENLNIANTRDLAGYVPGLTQFRSAVTASNSNYFFRGIGEYDPQGTPSVGVYLDDAYFPRLLGSQIDLLDVERIEARPGPQDTNAPHNAEAGVIQIITRKPDNTLRLIGEAGYGNYNERKFSVLGSGPIIDDELFGSISYSHRERDGTVRNLVTNNRGNNIDLNTVLGKLRWTPTEQLEVQLQIDGEFDNGQTKSYNNRSIAGNSSSTAFYPLYPYNDFSQVGGALSIGYRIDNNLNLKSITQFRYFDQVALYDNTSDLWARNSNWLHYWDRNYSQEIRLNGEYDQLDFRVAGYFNHDEWFSGRRANAYNPATTTNYFADPQVATTYLPNMQELWQITNTYAIYGEGNYHFTDALRLTLGGRINYQEQWNNDYNYSLVNGQTSSSLAGGAFTTTDPFAAFYNPRGVLNWSVRDKAGWLTGSPKVVLSYQATPELQLYASFSQGTKDGGFDMRAQGPTIASVTQASIPYRPEKLSTYEFGFKSSWFDSRLIFNAAAFWNDIQNVQATALDPTTNTTHRFSAGHGRSNGVELQATVRPNDDLEIGATGSYLDALLDYYAGTTTYAVLANSPFGANYVYPTAAHSGSRLPYSPKFQGSINATYRIPVDLPGTFKISGSVQAQTSYYTDIINNPIVKIAPQAFVNLFGSYTTPDDHWTFKLAVNNLFDRRFAQNYTYQPITKGTGLGQPAYWAVGYNDPRSIVGSIRYAF</sequence>
<dbReference type="EMBL" id="VJMF01000059">
    <property type="protein sequence ID" value="TRL31188.1"/>
    <property type="molecule type" value="Genomic_DNA"/>
</dbReference>
<comment type="caution">
    <text evidence="15">The sequence shown here is derived from an EMBL/GenBank/DDBJ whole genome shotgun (WGS) entry which is preliminary data.</text>
</comment>
<dbReference type="InterPro" id="IPR036942">
    <property type="entry name" value="Beta-barrel_TonB_sf"/>
</dbReference>
<dbReference type="GO" id="GO:0009279">
    <property type="term" value="C:cell outer membrane"/>
    <property type="evidence" value="ECO:0007669"/>
    <property type="project" value="UniProtKB-SubCell"/>
</dbReference>
<comment type="subcellular location">
    <subcellularLocation>
        <location evidence="1 11">Cell outer membrane</location>
        <topology evidence="1 11">Multi-pass membrane protein</topology>
    </subcellularLocation>
</comment>
<dbReference type="AlphaFoldDB" id="A0A549SNK7"/>
<reference evidence="15 16" key="1">
    <citation type="submission" date="2019-07" db="EMBL/GenBank/DDBJ databases">
        <title>Ln-dependent methylotrophs.</title>
        <authorList>
            <person name="Tani A."/>
        </authorList>
    </citation>
    <scope>NUCLEOTIDE SEQUENCE [LARGE SCALE GENOMIC DNA]</scope>
    <source>
        <strain evidence="15 16">SM89A</strain>
    </source>
</reference>
<dbReference type="Pfam" id="PF00593">
    <property type="entry name" value="TonB_dep_Rec_b-barrel"/>
    <property type="match status" value="1"/>
</dbReference>